<name>A0ABQ7GSL7_DUNSA</name>
<dbReference type="Proteomes" id="UP000815325">
    <property type="component" value="Unassembled WGS sequence"/>
</dbReference>
<reference evidence="2" key="1">
    <citation type="submission" date="2017-08" db="EMBL/GenBank/DDBJ databases">
        <authorList>
            <person name="Polle J.E."/>
            <person name="Barry K."/>
            <person name="Cushman J."/>
            <person name="Schmutz J."/>
            <person name="Tran D."/>
            <person name="Hathwaick L.T."/>
            <person name="Yim W.C."/>
            <person name="Jenkins J."/>
            <person name="Mckie-Krisberg Z.M."/>
            <person name="Prochnik S."/>
            <person name="Lindquist E."/>
            <person name="Dockter R.B."/>
            <person name="Adam C."/>
            <person name="Molina H."/>
            <person name="Bunkerborg J."/>
            <person name="Jin E."/>
            <person name="Buchheim M."/>
            <person name="Magnuson J."/>
        </authorList>
    </citation>
    <scope>NUCLEOTIDE SEQUENCE</scope>
    <source>
        <strain evidence="2">CCAP 19/18</strain>
    </source>
</reference>
<accession>A0ABQ7GSL7</accession>
<dbReference type="EMBL" id="MU069610">
    <property type="protein sequence ID" value="KAF5837588.1"/>
    <property type="molecule type" value="Genomic_DNA"/>
</dbReference>
<keyword evidence="3" id="KW-1185">Reference proteome</keyword>
<comment type="caution">
    <text evidence="2">The sequence shown here is derived from an EMBL/GenBank/DDBJ whole genome shotgun (WGS) entry which is preliminary data.</text>
</comment>
<feature type="region of interest" description="Disordered" evidence="1">
    <location>
        <begin position="102"/>
        <end position="132"/>
    </location>
</feature>
<evidence type="ECO:0000313" key="2">
    <source>
        <dbReference type="EMBL" id="KAF5837588.1"/>
    </source>
</evidence>
<sequence length="198" mass="20268">MAPTPIACAWRVTRQLQLSSLASSMQLAQALQASMPAADLDECVGSRSSSGCQLSLKCPPHASPSLPPLLTTILRHSLSSPRTRAPVLQAATAAATPQSLHAYSTTASTTTTTTATTSHKTPNIPTAAVGPLAPLSVSPPGLAARPEPASAGKDSAWSLPNMLSIARGLSGPGIAYLVLQEQWPWALSALTVSGVSMP</sequence>
<proteinExistence type="predicted"/>
<evidence type="ECO:0008006" key="4">
    <source>
        <dbReference type="Google" id="ProtNLM"/>
    </source>
</evidence>
<gene>
    <name evidence="2" type="ORF">DUNSADRAFT_4159</name>
</gene>
<organism evidence="2 3">
    <name type="scientific">Dunaliella salina</name>
    <name type="common">Green alga</name>
    <name type="synonym">Protococcus salinus</name>
    <dbReference type="NCBI Taxonomy" id="3046"/>
    <lineage>
        <taxon>Eukaryota</taxon>
        <taxon>Viridiplantae</taxon>
        <taxon>Chlorophyta</taxon>
        <taxon>core chlorophytes</taxon>
        <taxon>Chlorophyceae</taxon>
        <taxon>CS clade</taxon>
        <taxon>Chlamydomonadales</taxon>
        <taxon>Dunaliellaceae</taxon>
        <taxon>Dunaliella</taxon>
    </lineage>
</organism>
<evidence type="ECO:0000313" key="3">
    <source>
        <dbReference type="Proteomes" id="UP000815325"/>
    </source>
</evidence>
<feature type="compositionally biased region" description="Low complexity" evidence="1">
    <location>
        <begin position="104"/>
        <end position="118"/>
    </location>
</feature>
<protein>
    <recommendedName>
        <fullName evidence="4">Encoded protein</fullName>
    </recommendedName>
</protein>
<evidence type="ECO:0000256" key="1">
    <source>
        <dbReference type="SAM" id="MobiDB-lite"/>
    </source>
</evidence>